<dbReference type="Proteomes" id="UP000297891">
    <property type="component" value="Unassembled WGS sequence"/>
</dbReference>
<comment type="similarity">
    <text evidence="1 2">Belongs to the zinc-containing alcohol dehydrogenase family. Quinone oxidoreductase subfamily.</text>
</comment>
<dbReference type="SMART" id="SM00829">
    <property type="entry name" value="PKS_ER"/>
    <property type="match status" value="1"/>
</dbReference>
<accession>A0A2M9Y1V9</accession>
<dbReference type="PANTHER" id="PTHR43482:SF1">
    <property type="entry name" value="PROTEIN AST1-RELATED"/>
    <property type="match status" value="1"/>
</dbReference>
<sequence>MKVIAALFDPKEKKSVLRSLEVENQPLGDHDVRVEVKAISVNPVDYKIRNSINEGNPGPRVLGWDAAGVVTELGKKVTTLQLGEEVFYAGDLKRQGSNAESQIVDEFIVGKKPKNLNFKEAASLPLTTITAYEAIFEKLKLDPSLKKNILIVAGAGGVGSISIQILKQMTKATVIATSSREESISWVKSLGADYTVDPKKDYTEQIKNFGLSGVDEVLLFTDPKDQIENLSKVLNPFGNICSIVESGEPLNMNLLKSKSNGYLNEFMFTKSMFQTEDRIKQKHLLEEIGKLVETGKIIPTNRIDLGEMTEESLNKAHELLQSGKTIGKIVLGGMRK</sequence>
<dbReference type="Gene3D" id="3.90.180.10">
    <property type="entry name" value="Medium-chain alcohol dehydrogenases, catalytic domain"/>
    <property type="match status" value="1"/>
</dbReference>
<dbReference type="NCBIfam" id="TIGR02817">
    <property type="entry name" value="adh_fam_1"/>
    <property type="match status" value="1"/>
</dbReference>
<dbReference type="SUPFAM" id="SSF51735">
    <property type="entry name" value="NAD(P)-binding Rossmann-fold domains"/>
    <property type="match status" value="1"/>
</dbReference>
<dbReference type="InterPro" id="IPR014182">
    <property type="entry name" value="ADH_Zn_typ-1"/>
</dbReference>
<gene>
    <name evidence="4" type="ORF">EHQ30_16980</name>
</gene>
<dbReference type="GO" id="GO:0008270">
    <property type="term" value="F:zinc ion binding"/>
    <property type="evidence" value="ECO:0007669"/>
    <property type="project" value="InterPro"/>
</dbReference>
<comment type="caution">
    <text evidence="4">The sequence shown here is derived from an EMBL/GenBank/DDBJ whole genome shotgun (WGS) entry which is preliminary data.</text>
</comment>
<protein>
    <recommendedName>
        <fullName evidence="2">Zinc-type alcohol dehydrogenase-like protein</fullName>
    </recommendedName>
</protein>
<dbReference type="InterPro" id="IPR020843">
    <property type="entry name" value="ER"/>
</dbReference>
<dbReference type="SUPFAM" id="SSF50129">
    <property type="entry name" value="GroES-like"/>
    <property type="match status" value="1"/>
</dbReference>
<dbReference type="RefSeq" id="WP_100790720.1">
    <property type="nucleotide sequence ID" value="NZ_NPDQ01000004.1"/>
</dbReference>
<dbReference type="InterPro" id="IPR013154">
    <property type="entry name" value="ADH-like_N"/>
</dbReference>
<dbReference type="InterPro" id="IPR036291">
    <property type="entry name" value="NAD(P)-bd_dom_sf"/>
</dbReference>
<dbReference type="Gene3D" id="3.40.50.720">
    <property type="entry name" value="NAD(P)-binding Rossmann-like Domain"/>
    <property type="match status" value="1"/>
</dbReference>
<organism evidence="4 5">
    <name type="scientific">Leptospira brenneri</name>
    <dbReference type="NCBI Taxonomy" id="2023182"/>
    <lineage>
        <taxon>Bacteria</taxon>
        <taxon>Pseudomonadati</taxon>
        <taxon>Spirochaetota</taxon>
        <taxon>Spirochaetia</taxon>
        <taxon>Leptospirales</taxon>
        <taxon>Leptospiraceae</taxon>
        <taxon>Leptospira</taxon>
    </lineage>
</organism>
<dbReference type="GO" id="GO:0016491">
    <property type="term" value="F:oxidoreductase activity"/>
    <property type="evidence" value="ECO:0007669"/>
    <property type="project" value="UniProtKB-KW"/>
</dbReference>
<evidence type="ECO:0000313" key="4">
    <source>
        <dbReference type="EMBL" id="TGK91879.1"/>
    </source>
</evidence>
<evidence type="ECO:0000256" key="1">
    <source>
        <dbReference type="ARBA" id="ARBA00010371"/>
    </source>
</evidence>
<dbReference type="InterPro" id="IPR011032">
    <property type="entry name" value="GroES-like_sf"/>
</dbReference>
<keyword evidence="2" id="KW-0560">Oxidoreductase</keyword>
<dbReference type="Pfam" id="PF08240">
    <property type="entry name" value="ADH_N"/>
    <property type="match status" value="1"/>
</dbReference>
<dbReference type="InterPro" id="IPR052585">
    <property type="entry name" value="Lipid_raft_assoc_Zn_ADH"/>
</dbReference>
<dbReference type="EMBL" id="RQFP01000014">
    <property type="protein sequence ID" value="TGK91879.1"/>
    <property type="molecule type" value="Genomic_DNA"/>
</dbReference>
<dbReference type="CDD" id="cd08252">
    <property type="entry name" value="AL_MDR"/>
    <property type="match status" value="1"/>
</dbReference>
<dbReference type="PANTHER" id="PTHR43482">
    <property type="entry name" value="PROTEIN AST1-RELATED"/>
    <property type="match status" value="1"/>
</dbReference>
<evidence type="ECO:0000256" key="2">
    <source>
        <dbReference type="RuleBase" id="RU364000"/>
    </source>
</evidence>
<dbReference type="OrthoDB" id="9792162at2"/>
<keyword evidence="2" id="KW-0862">Zinc</keyword>
<proteinExistence type="inferred from homology"/>
<evidence type="ECO:0000313" key="5">
    <source>
        <dbReference type="Proteomes" id="UP000297891"/>
    </source>
</evidence>
<reference evidence="4" key="1">
    <citation type="journal article" date="2019" name="PLoS Negl. Trop. Dis.">
        <title>Revisiting the worldwide diversity of Leptospira species in the environment.</title>
        <authorList>
            <person name="Vincent A.T."/>
            <person name="Schiettekatte O."/>
            <person name="Bourhy P."/>
            <person name="Veyrier F.J."/>
            <person name="Picardeau M."/>
        </authorList>
    </citation>
    <scope>NUCLEOTIDE SEQUENCE [LARGE SCALE GENOMIC DNA]</scope>
    <source>
        <strain evidence="4">201800277</strain>
    </source>
</reference>
<feature type="domain" description="Enoyl reductase (ER)" evidence="3">
    <location>
        <begin position="15"/>
        <end position="331"/>
    </location>
</feature>
<keyword evidence="5" id="KW-1185">Reference proteome</keyword>
<dbReference type="AlphaFoldDB" id="A0A2M9Y1V9"/>
<dbReference type="Pfam" id="PF00107">
    <property type="entry name" value="ADH_zinc_N"/>
    <property type="match status" value="1"/>
</dbReference>
<dbReference type="InterPro" id="IPR013149">
    <property type="entry name" value="ADH-like_C"/>
</dbReference>
<name>A0A2M9Y1V9_9LEPT</name>
<keyword evidence="2" id="KW-0479">Metal-binding</keyword>
<evidence type="ECO:0000259" key="3">
    <source>
        <dbReference type="SMART" id="SM00829"/>
    </source>
</evidence>